<gene>
    <name evidence="2" type="ORF">HH214_09780</name>
</gene>
<dbReference type="Proteomes" id="UP000503278">
    <property type="component" value="Chromosome"/>
</dbReference>
<reference evidence="2 3" key="1">
    <citation type="submission" date="2020-04" db="EMBL/GenBank/DDBJ databases">
        <title>Genome sequencing of novel species.</title>
        <authorList>
            <person name="Heo J."/>
            <person name="Kim S.-J."/>
            <person name="Kim J.-S."/>
            <person name="Hong S.-B."/>
            <person name="Kwon S.-W."/>
        </authorList>
    </citation>
    <scope>NUCLEOTIDE SEQUENCE [LARGE SCALE GENOMIC DNA]</scope>
    <source>
        <strain evidence="2 3">F39-2</strain>
    </source>
</reference>
<dbReference type="KEGG" id="mrob:HH214_09780"/>
<dbReference type="EMBL" id="CP051682">
    <property type="protein sequence ID" value="QJD96140.1"/>
    <property type="molecule type" value="Genomic_DNA"/>
</dbReference>
<accession>A0A7L5DYG5</accession>
<protein>
    <submittedName>
        <fullName evidence="2">ATP-binding protein</fullName>
    </submittedName>
</protein>
<evidence type="ECO:0000313" key="3">
    <source>
        <dbReference type="Proteomes" id="UP000503278"/>
    </source>
</evidence>
<organism evidence="2 3">
    <name type="scientific">Mucilaginibacter robiniae</name>
    <dbReference type="NCBI Taxonomy" id="2728022"/>
    <lineage>
        <taxon>Bacteria</taxon>
        <taxon>Pseudomonadati</taxon>
        <taxon>Bacteroidota</taxon>
        <taxon>Sphingobacteriia</taxon>
        <taxon>Sphingobacteriales</taxon>
        <taxon>Sphingobacteriaceae</taxon>
        <taxon>Mucilaginibacter</taxon>
    </lineage>
</organism>
<sequence>MTTQELEQLIEVQTETQNLDFKADMPWNPQDMAKDFIAMANVRDGGTIVIGVNEVGDSFIGTGVSAANIKTYSTDIMRDKLARYMDPLPDFRVFTPLDLRDRKYVVIKISPFKDVPVISRTDIQGKLKGQTIYYRNTNKRVESAPVANSNDLRDIIEAAAVKMMQIRRSAGFILAEFEPVKTEKTEHTRTKDRSESITVPDDGILAIIKQRGYWEINLTPLVLPPPRPLKQGLGIVERSRTRLNWDFPHVPHNNNDQEWLRPGSNYYQAESNLGARKEVWQIYQSERFIMYRSLVEDWYADDSFLSSIALEYPVGKFLTLYTSLTLLITEVIEFISRLGQNGFYEHGVKIELTLNRMKNRQLKLDATGRTPFMYDRVTLADTIAVGGEYTVDDLIGDGINIGNRFILEILSRFDYHPSPDTIKSVQQDWLRGIFQR</sequence>
<keyword evidence="2" id="KW-0547">Nucleotide-binding</keyword>
<keyword evidence="3" id="KW-1185">Reference proteome</keyword>
<dbReference type="Gene3D" id="3.30.950.30">
    <property type="entry name" value="Schlafen, AAA domain"/>
    <property type="match status" value="1"/>
</dbReference>
<evidence type="ECO:0000313" key="2">
    <source>
        <dbReference type="EMBL" id="QJD96140.1"/>
    </source>
</evidence>
<dbReference type="InterPro" id="IPR038461">
    <property type="entry name" value="Schlafen_AlbA_2_dom_sf"/>
</dbReference>
<dbReference type="RefSeq" id="WP_169607258.1">
    <property type="nucleotide sequence ID" value="NZ_CP051682.1"/>
</dbReference>
<keyword evidence="2" id="KW-0067">ATP-binding</keyword>
<dbReference type="GO" id="GO:0005524">
    <property type="term" value="F:ATP binding"/>
    <property type="evidence" value="ECO:0007669"/>
    <property type="project" value="UniProtKB-KW"/>
</dbReference>
<dbReference type="Pfam" id="PF04326">
    <property type="entry name" value="SLFN_AlbA_2"/>
    <property type="match status" value="1"/>
</dbReference>
<proteinExistence type="predicted"/>
<name>A0A7L5DYG5_9SPHI</name>
<feature type="domain" description="Schlafen AlbA-2" evidence="1">
    <location>
        <begin position="15"/>
        <end position="139"/>
    </location>
</feature>
<dbReference type="AlphaFoldDB" id="A0A7L5DYG5"/>
<dbReference type="InterPro" id="IPR007421">
    <property type="entry name" value="Schlafen_AlbA_2_dom"/>
</dbReference>
<evidence type="ECO:0000259" key="1">
    <source>
        <dbReference type="Pfam" id="PF04326"/>
    </source>
</evidence>